<dbReference type="Gene3D" id="3.30.565.10">
    <property type="entry name" value="Histidine kinase-like ATPase, C-terminal domain"/>
    <property type="match status" value="1"/>
</dbReference>
<dbReference type="GO" id="GO:0009927">
    <property type="term" value="F:histidine phosphotransfer kinase activity"/>
    <property type="evidence" value="ECO:0007669"/>
    <property type="project" value="TreeGrafter"/>
</dbReference>
<dbReference type="PANTHER" id="PTHR43047:SF74">
    <property type="entry name" value="HISTIDINE KINASE-RELATED"/>
    <property type="match status" value="1"/>
</dbReference>
<dbReference type="Pfam" id="PF02518">
    <property type="entry name" value="HATPase_c"/>
    <property type="match status" value="1"/>
</dbReference>
<feature type="domain" description="CENP-V/GFA" evidence="13">
    <location>
        <begin position="709"/>
        <end position="836"/>
    </location>
</feature>
<feature type="region of interest" description="Disordered" evidence="10">
    <location>
        <begin position="195"/>
        <end position="219"/>
    </location>
</feature>
<evidence type="ECO:0000256" key="3">
    <source>
        <dbReference type="ARBA" id="ARBA00012438"/>
    </source>
</evidence>
<dbReference type="SMART" id="SM00448">
    <property type="entry name" value="REC"/>
    <property type="match status" value="1"/>
</dbReference>
<evidence type="ECO:0000259" key="12">
    <source>
        <dbReference type="PROSITE" id="PS50110"/>
    </source>
</evidence>
<dbReference type="InterPro" id="IPR003594">
    <property type="entry name" value="HATPase_dom"/>
</dbReference>
<evidence type="ECO:0000256" key="10">
    <source>
        <dbReference type="SAM" id="MobiDB-lite"/>
    </source>
</evidence>
<evidence type="ECO:0000256" key="7">
    <source>
        <dbReference type="ARBA" id="ARBA00022777"/>
    </source>
</evidence>
<dbReference type="Pfam" id="PF00072">
    <property type="entry name" value="Response_reg"/>
    <property type="match status" value="1"/>
</dbReference>
<proteinExistence type="inferred from homology"/>
<reference evidence="14" key="1">
    <citation type="submission" date="2022-11" db="EMBL/GenBank/DDBJ databases">
        <authorList>
            <person name="Petersen C."/>
        </authorList>
    </citation>
    <scope>NUCLEOTIDE SEQUENCE</scope>
    <source>
        <strain evidence="14">IBT 26290</strain>
    </source>
</reference>
<evidence type="ECO:0000259" key="13">
    <source>
        <dbReference type="PROSITE" id="PS51891"/>
    </source>
</evidence>
<dbReference type="AlphaFoldDB" id="A0A9W9IH10"/>
<feature type="domain" description="Histidine kinase" evidence="11">
    <location>
        <begin position="87"/>
        <end position="358"/>
    </location>
</feature>
<dbReference type="RefSeq" id="XP_056548638.1">
    <property type="nucleotide sequence ID" value="XM_056685032.1"/>
</dbReference>
<dbReference type="PROSITE" id="PS51891">
    <property type="entry name" value="CENP_V_GFA"/>
    <property type="match status" value="1"/>
</dbReference>
<comment type="catalytic activity">
    <reaction evidence="1">
        <text>ATP + protein L-histidine = ADP + protein N-phospho-L-histidine.</text>
        <dbReference type="EC" id="2.7.13.3"/>
    </reaction>
</comment>
<dbReference type="Gene3D" id="3.40.50.2300">
    <property type="match status" value="1"/>
</dbReference>
<dbReference type="InterPro" id="IPR011006">
    <property type="entry name" value="CheY-like_superfamily"/>
</dbReference>
<evidence type="ECO:0000313" key="14">
    <source>
        <dbReference type="EMBL" id="KAJ5177030.1"/>
    </source>
</evidence>
<dbReference type="SUPFAM" id="SSF51316">
    <property type="entry name" value="Mss4-like"/>
    <property type="match status" value="1"/>
</dbReference>
<feature type="region of interest" description="Disordered" evidence="10">
    <location>
        <begin position="507"/>
        <end position="544"/>
    </location>
</feature>
<keyword evidence="5" id="KW-0808">Transferase</keyword>
<dbReference type="PROSITE" id="PS50109">
    <property type="entry name" value="HIS_KIN"/>
    <property type="match status" value="1"/>
</dbReference>
<dbReference type="SUPFAM" id="SSF55874">
    <property type="entry name" value="ATPase domain of HSP90 chaperone/DNA topoisomerase II/histidine kinase"/>
    <property type="match status" value="1"/>
</dbReference>
<comment type="similarity">
    <text evidence="2">Belongs to the Gfa family.</text>
</comment>
<evidence type="ECO:0000256" key="8">
    <source>
        <dbReference type="ARBA" id="ARBA00022833"/>
    </source>
</evidence>
<name>A0A9W9IH10_9EURO</name>
<evidence type="ECO:0000256" key="2">
    <source>
        <dbReference type="ARBA" id="ARBA00005495"/>
    </source>
</evidence>
<dbReference type="PANTHER" id="PTHR43047">
    <property type="entry name" value="TWO-COMPONENT HISTIDINE PROTEIN KINASE"/>
    <property type="match status" value="1"/>
</dbReference>
<evidence type="ECO:0000259" key="11">
    <source>
        <dbReference type="PROSITE" id="PS50109"/>
    </source>
</evidence>
<keyword evidence="4 9" id="KW-0597">Phosphoprotein</keyword>
<protein>
    <recommendedName>
        <fullName evidence="3">histidine kinase</fullName>
        <ecNumber evidence="3">2.7.13.3</ecNumber>
    </recommendedName>
</protein>
<keyword evidence="7" id="KW-0418">Kinase</keyword>
<dbReference type="SUPFAM" id="SSF52172">
    <property type="entry name" value="CheY-like"/>
    <property type="match status" value="1"/>
</dbReference>
<evidence type="ECO:0000256" key="4">
    <source>
        <dbReference type="ARBA" id="ARBA00022553"/>
    </source>
</evidence>
<dbReference type="InterPro" id="IPR036097">
    <property type="entry name" value="HisK_dim/P_sf"/>
</dbReference>
<feature type="modified residue" description="4-aspartylphosphate" evidence="9">
    <location>
        <position position="597"/>
    </location>
</feature>
<evidence type="ECO:0000256" key="5">
    <source>
        <dbReference type="ARBA" id="ARBA00022679"/>
    </source>
</evidence>
<dbReference type="FunFam" id="1.10.287.130:FF:000023">
    <property type="entry name" value="Sensor histidine kinase/response regulator, putative"/>
    <property type="match status" value="1"/>
</dbReference>
<dbReference type="Gene3D" id="3.90.1590.10">
    <property type="entry name" value="glutathione-dependent formaldehyde- activating enzyme (gfa)"/>
    <property type="match status" value="1"/>
</dbReference>
<dbReference type="InterPro" id="IPR005467">
    <property type="entry name" value="His_kinase_dom"/>
</dbReference>
<sequence length="840" mass="93187">MTPGPTGEGHDAGPRRYAYNIDAAREREMHLYESIPLLRGLTNDPGRVLSEPKDLTYMAAFSNTVMAEVSRMDLQAADRAKSDFISSISHELRSPLHGVLGTVELLQETATTFTQRGLVDTVYSCGRTLLDTLNHLLDYSKINTLTATRGPGQEGPEDGSSGARVAVPGLVQDEDLSVLVQEGVEGLLAGAEFYNRETDTAPERTRQDGSKSSPSARMGDKDRRLMTIVDVEWQDNWHYPVYAGAWRRVVMNLFGNALKYTQSGYIRLFMKKTTSTTRDGKSSPAVCITISDSGRGMSQDFLLHHLYIPFLQEDIQLPGLGVGLHLVHQIVKSLDGKIGFKSELGQGTHVGVVLPIPGPQAAPSLHSPYVSLRERLKGMTVSFFTQTFARGDLGIRQEVFDEIRSTMSRMVTDWFQVRVLSPDELQQQTPDFLIVTEHEYRTLAQKSSHSDVQGLINSESSFPLIVLSAQTSSWKVVKENNKDRAIFLSQPVSPKTLATVFQHCLGHPREADNPASETNGQPSPSSPEENSIEMANEEDRRTRRTVSQVLLVEDNGVNLKIIETCVKNAGLDYQSTTNGRDALEKFKAERFDAVVMDISMPVMDGLTATRKMRHFEKTNDLRRTPIIILTAVLSADMQQEAEVSDVDKFLTKPTPLKQLKELLQNLPQIGGNPRNAITSVHDIGSICPYHIKQSTFQTSSIRLLITAMASGSCACRYIRYTTTIPPTQLVHCHCVECRKQAGAPYISWVDFPTDSITWTVEPTAWRASNVASRTFCPRCGSTMTMTFDNDPSSTAVAAGTLDAESEQLVPMPGKHIFFKEKAAWYVVPDDGAKKYDEWTE</sequence>
<dbReference type="InterPro" id="IPR011057">
    <property type="entry name" value="Mss4-like_sf"/>
</dbReference>
<dbReference type="InterPro" id="IPR003661">
    <property type="entry name" value="HisK_dim/P_dom"/>
</dbReference>
<dbReference type="Proteomes" id="UP001149163">
    <property type="component" value="Unassembled WGS sequence"/>
</dbReference>
<reference evidence="14" key="2">
    <citation type="journal article" date="2023" name="IMA Fungus">
        <title>Comparative genomic study of the Penicillium genus elucidates a diverse pangenome and 15 lateral gene transfer events.</title>
        <authorList>
            <person name="Petersen C."/>
            <person name="Sorensen T."/>
            <person name="Nielsen M.R."/>
            <person name="Sondergaard T.E."/>
            <person name="Sorensen J.L."/>
            <person name="Fitzpatrick D.A."/>
            <person name="Frisvad J.C."/>
            <person name="Nielsen K.L."/>
        </authorList>
    </citation>
    <scope>NUCLEOTIDE SEQUENCE</scope>
    <source>
        <strain evidence="14">IBT 26290</strain>
    </source>
</reference>
<dbReference type="InterPro" id="IPR004358">
    <property type="entry name" value="Sig_transdc_His_kin-like_C"/>
</dbReference>
<evidence type="ECO:0000313" key="15">
    <source>
        <dbReference type="Proteomes" id="UP001149163"/>
    </source>
</evidence>
<dbReference type="GO" id="GO:0016846">
    <property type="term" value="F:carbon-sulfur lyase activity"/>
    <property type="evidence" value="ECO:0007669"/>
    <property type="project" value="InterPro"/>
</dbReference>
<dbReference type="GO" id="GO:0000155">
    <property type="term" value="F:phosphorelay sensor kinase activity"/>
    <property type="evidence" value="ECO:0007669"/>
    <property type="project" value="InterPro"/>
</dbReference>
<dbReference type="SUPFAM" id="SSF47384">
    <property type="entry name" value="Homodimeric domain of signal transducing histidine kinase"/>
    <property type="match status" value="1"/>
</dbReference>
<evidence type="ECO:0000256" key="9">
    <source>
        <dbReference type="PROSITE-ProRule" id="PRU00169"/>
    </source>
</evidence>
<evidence type="ECO:0000256" key="6">
    <source>
        <dbReference type="ARBA" id="ARBA00022723"/>
    </source>
</evidence>
<dbReference type="SMART" id="SM00388">
    <property type="entry name" value="HisKA"/>
    <property type="match status" value="1"/>
</dbReference>
<dbReference type="InterPro" id="IPR006913">
    <property type="entry name" value="CENP-V/GFA"/>
</dbReference>
<dbReference type="EC" id="2.7.13.3" evidence="3"/>
<keyword evidence="6" id="KW-0479">Metal-binding</keyword>
<gene>
    <name evidence="14" type="ORF">N7482_002907</name>
</gene>
<feature type="domain" description="Response regulatory" evidence="12">
    <location>
        <begin position="548"/>
        <end position="667"/>
    </location>
</feature>
<dbReference type="GeneID" id="81424208"/>
<evidence type="ECO:0000256" key="1">
    <source>
        <dbReference type="ARBA" id="ARBA00000085"/>
    </source>
</evidence>
<dbReference type="EMBL" id="JAPQKN010000001">
    <property type="protein sequence ID" value="KAJ5177030.1"/>
    <property type="molecule type" value="Genomic_DNA"/>
</dbReference>
<dbReference type="CDD" id="cd17546">
    <property type="entry name" value="REC_hyHK_CKI1_RcsC-like"/>
    <property type="match status" value="1"/>
</dbReference>
<dbReference type="GO" id="GO:0046872">
    <property type="term" value="F:metal ion binding"/>
    <property type="evidence" value="ECO:0007669"/>
    <property type="project" value="UniProtKB-KW"/>
</dbReference>
<organism evidence="14 15">
    <name type="scientific">Penicillium canariense</name>
    <dbReference type="NCBI Taxonomy" id="189055"/>
    <lineage>
        <taxon>Eukaryota</taxon>
        <taxon>Fungi</taxon>
        <taxon>Dikarya</taxon>
        <taxon>Ascomycota</taxon>
        <taxon>Pezizomycotina</taxon>
        <taxon>Eurotiomycetes</taxon>
        <taxon>Eurotiomycetidae</taxon>
        <taxon>Eurotiales</taxon>
        <taxon>Aspergillaceae</taxon>
        <taxon>Penicillium</taxon>
    </lineage>
</organism>
<dbReference type="InterPro" id="IPR036890">
    <property type="entry name" value="HATPase_C_sf"/>
</dbReference>
<keyword evidence="15" id="KW-1185">Reference proteome</keyword>
<accession>A0A9W9IH10</accession>
<feature type="compositionally biased region" description="Basic and acidic residues" evidence="10">
    <location>
        <begin position="195"/>
        <end position="209"/>
    </location>
</feature>
<dbReference type="GO" id="GO:0005886">
    <property type="term" value="C:plasma membrane"/>
    <property type="evidence" value="ECO:0007669"/>
    <property type="project" value="TreeGrafter"/>
</dbReference>
<dbReference type="Gene3D" id="1.10.287.130">
    <property type="match status" value="1"/>
</dbReference>
<dbReference type="Pfam" id="PF00512">
    <property type="entry name" value="HisKA"/>
    <property type="match status" value="1"/>
</dbReference>
<keyword evidence="8" id="KW-0862">Zinc</keyword>
<dbReference type="Pfam" id="PF04828">
    <property type="entry name" value="GFA"/>
    <property type="match status" value="1"/>
</dbReference>
<dbReference type="PROSITE" id="PS50110">
    <property type="entry name" value="RESPONSE_REGULATORY"/>
    <property type="match status" value="1"/>
</dbReference>
<dbReference type="InterPro" id="IPR001789">
    <property type="entry name" value="Sig_transdc_resp-reg_receiver"/>
</dbReference>
<dbReference type="SMART" id="SM00387">
    <property type="entry name" value="HATPase_c"/>
    <property type="match status" value="1"/>
</dbReference>
<comment type="caution">
    <text evidence="14">The sequence shown here is derived from an EMBL/GenBank/DDBJ whole genome shotgun (WGS) entry which is preliminary data.</text>
</comment>
<dbReference type="OrthoDB" id="6329284at2759"/>
<dbReference type="CDD" id="cd00082">
    <property type="entry name" value="HisKA"/>
    <property type="match status" value="1"/>
</dbReference>
<dbReference type="PRINTS" id="PR00344">
    <property type="entry name" value="BCTRLSENSOR"/>
</dbReference>